<name>A0A1G9J8Z1_9ACTN</name>
<dbReference type="Pfam" id="PF06262">
    <property type="entry name" value="Zincin_1"/>
    <property type="match status" value="1"/>
</dbReference>
<dbReference type="GO" id="GO:0008237">
    <property type="term" value="F:metallopeptidase activity"/>
    <property type="evidence" value="ECO:0007669"/>
    <property type="project" value="UniProtKB-KW"/>
</dbReference>
<protein>
    <submittedName>
        <fullName evidence="1">Predicted Zn-dependent protease, minimal metalloprotease (MMP)-like domain</fullName>
    </submittedName>
</protein>
<dbReference type="InterPro" id="IPR038555">
    <property type="entry name" value="Zincin_1_sf"/>
</dbReference>
<dbReference type="AlphaFoldDB" id="A0A1G9J8Z1"/>
<sequence>MAGRYARRMDAPHSPALDISDEAFDALVEEAFDEIPAPLLENIDNLIFVVEDEPEDGSDMLGYYEGTALTEREAYGYGQLPDRIVLFKGPLTRLCGDEDELYDEIVVTLVHELGHYHGIEEDRLHELGWG</sequence>
<keyword evidence="1" id="KW-0645">Protease</keyword>
<dbReference type="EMBL" id="FNGP01000002">
    <property type="protein sequence ID" value="SDL33665.1"/>
    <property type="molecule type" value="Genomic_DNA"/>
</dbReference>
<dbReference type="InterPro" id="IPR010428">
    <property type="entry name" value="Zincin_1"/>
</dbReference>
<keyword evidence="1" id="KW-0378">Hydrolase</keyword>
<accession>A0A1G9J8Z1</accession>
<dbReference type="STRING" id="686624.SAMN04488242_1092"/>
<dbReference type="Gene3D" id="3.30.2010.20">
    <property type="match status" value="1"/>
</dbReference>
<keyword evidence="1" id="KW-0482">Metalloprotease</keyword>
<organism evidence="1 2">
    <name type="scientific">Tessaracoccus oleiagri</name>
    <dbReference type="NCBI Taxonomy" id="686624"/>
    <lineage>
        <taxon>Bacteria</taxon>
        <taxon>Bacillati</taxon>
        <taxon>Actinomycetota</taxon>
        <taxon>Actinomycetes</taxon>
        <taxon>Propionibacteriales</taxon>
        <taxon>Propionibacteriaceae</taxon>
        <taxon>Tessaracoccus</taxon>
    </lineage>
</organism>
<evidence type="ECO:0000313" key="2">
    <source>
        <dbReference type="Proteomes" id="UP000199475"/>
    </source>
</evidence>
<dbReference type="SUPFAM" id="SSF55486">
    <property type="entry name" value="Metalloproteases ('zincins'), catalytic domain"/>
    <property type="match status" value="1"/>
</dbReference>
<gene>
    <name evidence="1" type="ORF">SAMN04488242_1092</name>
</gene>
<dbReference type="Proteomes" id="UP000199475">
    <property type="component" value="Unassembled WGS sequence"/>
</dbReference>
<dbReference type="GO" id="GO:0006508">
    <property type="term" value="P:proteolysis"/>
    <property type="evidence" value="ECO:0007669"/>
    <property type="project" value="UniProtKB-KW"/>
</dbReference>
<proteinExistence type="predicted"/>
<evidence type="ECO:0000313" key="1">
    <source>
        <dbReference type="EMBL" id="SDL33665.1"/>
    </source>
</evidence>
<reference evidence="1 2" key="1">
    <citation type="submission" date="2016-10" db="EMBL/GenBank/DDBJ databases">
        <authorList>
            <person name="de Groot N.N."/>
        </authorList>
    </citation>
    <scope>NUCLEOTIDE SEQUENCE [LARGE SCALE GENOMIC DNA]</scope>
    <source>
        <strain evidence="1 2">CGMCC 1.9159</strain>
    </source>
</reference>
<dbReference type="CDD" id="cd12952">
    <property type="entry name" value="MMP_ACEL2062"/>
    <property type="match status" value="1"/>
</dbReference>
<keyword evidence="2" id="KW-1185">Reference proteome</keyword>